<dbReference type="Pfam" id="PF14022">
    <property type="entry name" value="DUF4238"/>
    <property type="match status" value="1"/>
</dbReference>
<evidence type="ECO:0008006" key="2">
    <source>
        <dbReference type="Google" id="ProtNLM"/>
    </source>
</evidence>
<dbReference type="AlphaFoldDB" id="A0A0F9SBC1"/>
<comment type="caution">
    <text evidence="1">The sequence shown here is derived from an EMBL/GenBank/DDBJ whole genome shotgun (WGS) entry which is preliminary data.</text>
</comment>
<evidence type="ECO:0000313" key="1">
    <source>
        <dbReference type="EMBL" id="KKN66195.1"/>
    </source>
</evidence>
<reference evidence="1" key="1">
    <citation type="journal article" date="2015" name="Nature">
        <title>Complex archaea that bridge the gap between prokaryotes and eukaryotes.</title>
        <authorList>
            <person name="Spang A."/>
            <person name="Saw J.H."/>
            <person name="Jorgensen S.L."/>
            <person name="Zaremba-Niedzwiedzka K."/>
            <person name="Martijn J."/>
            <person name="Lind A.E."/>
            <person name="van Eijk R."/>
            <person name="Schleper C."/>
            <person name="Guy L."/>
            <person name="Ettema T.J."/>
        </authorList>
    </citation>
    <scope>NUCLEOTIDE SEQUENCE</scope>
</reference>
<sequence>MKKKQHYVPQFYLKNFAIHKKSGECSIRCYSKELNKSYNSNITQVAMERYFYDEEDPPEIENYFLHLEGLHSKVYNKIIHNHSIKQLTMYDKFMMAHYIMTQNERTRSARIRNAQMTELLYKYGRHGIDLPPYESLDEEYKKWLLESRATIGQINIMFNPIEMEDGTVHYPYDVVIKMAKLGWVLLEDKLKREFFTSDHPVYVHNPPIEDKNVIRGYGMSSYTAESVEIFFPLTPRLCLLLFDKVNSDYKNIGLIRQVNQGELDWINTQVIAMAHRTIFTKKNDFQFVRDCVKKHPELKDPNRMRLNL</sequence>
<organism evidence="1">
    <name type="scientific">marine sediment metagenome</name>
    <dbReference type="NCBI Taxonomy" id="412755"/>
    <lineage>
        <taxon>unclassified sequences</taxon>
        <taxon>metagenomes</taxon>
        <taxon>ecological metagenomes</taxon>
    </lineage>
</organism>
<dbReference type="InterPro" id="IPR025332">
    <property type="entry name" value="DUF4238"/>
</dbReference>
<gene>
    <name evidence="1" type="ORF">LCGC14_0473950</name>
</gene>
<accession>A0A0F9SBC1</accession>
<name>A0A0F9SBC1_9ZZZZ</name>
<proteinExistence type="predicted"/>
<dbReference type="EMBL" id="LAZR01000508">
    <property type="protein sequence ID" value="KKN66195.1"/>
    <property type="molecule type" value="Genomic_DNA"/>
</dbReference>
<protein>
    <recommendedName>
        <fullName evidence="2">DUF4238 domain-containing protein</fullName>
    </recommendedName>
</protein>